<dbReference type="Pfam" id="PF13440">
    <property type="entry name" value="Polysacc_synt_3"/>
    <property type="match status" value="1"/>
</dbReference>
<keyword evidence="3" id="KW-1003">Cell membrane</keyword>
<dbReference type="InterPro" id="IPR050833">
    <property type="entry name" value="Poly_Biosynth_Transport"/>
</dbReference>
<feature type="transmembrane region" description="Helical" evidence="7">
    <location>
        <begin position="116"/>
        <end position="137"/>
    </location>
</feature>
<evidence type="ECO:0000256" key="2">
    <source>
        <dbReference type="ARBA" id="ARBA00007430"/>
    </source>
</evidence>
<reference evidence="8" key="1">
    <citation type="journal article" date="2014" name="Front. Microbiol.">
        <title>High frequency of phylogenetically diverse reductive dehalogenase-homologous genes in deep subseafloor sedimentary metagenomes.</title>
        <authorList>
            <person name="Kawai M."/>
            <person name="Futagami T."/>
            <person name="Toyoda A."/>
            <person name="Takaki Y."/>
            <person name="Nishi S."/>
            <person name="Hori S."/>
            <person name="Arai W."/>
            <person name="Tsubouchi T."/>
            <person name="Morono Y."/>
            <person name="Uchiyama I."/>
            <person name="Ito T."/>
            <person name="Fujiyama A."/>
            <person name="Inagaki F."/>
            <person name="Takami H."/>
        </authorList>
    </citation>
    <scope>NUCLEOTIDE SEQUENCE</scope>
    <source>
        <strain evidence="8">Expedition CK06-06</strain>
    </source>
</reference>
<evidence type="ECO:0008006" key="9">
    <source>
        <dbReference type="Google" id="ProtNLM"/>
    </source>
</evidence>
<sequence length="165" mass="18245">MIDQLKTQAISGVKWNGLLMGVTTALQFITLAILARLLSPSDFGLMGMIMIVIGFAQLFADMGLSNAIIQRQDVPESHLSSFFWINVLVGILLFACILLIRPLAVIYFEQPILSNYLIFAAFIFLITPVGQIFTTLLRKELKFKTLSKIEIVGTVVYSVSTVSLA</sequence>
<proteinExistence type="inferred from homology"/>
<dbReference type="PANTHER" id="PTHR30250">
    <property type="entry name" value="PST FAMILY PREDICTED COLANIC ACID TRANSPORTER"/>
    <property type="match status" value="1"/>
</dbReference>
<feature type="non-terminal residue" evidence="8">
    <location>
        <position position="165"/>
    </location>
</feature>
<dbReference type="AlphaFoldDB" id="X1G5W7"/>
<evidence type="ECO:0000256" key="4">
    <source>
        <dbReference type="ARBA" id="ARBA00022692"/>
    </source>
</evidence>
<protein>
    <recommendedName>
        <fullName evidence="9">Polysaccharide biosynthesis protein C-terminal domain-containing protein</fullName>
    </recommendedName>
</protein>
<feature type="transmembrane region" description="Helical" evidence="7">
    <location>
        <begin position="81"/>
        <end position="104"/>
    </location>
</feature>
<comment type="caution">
    <text evidence="8">The sequence shown here is derived from an EMBL/GenBank/DDBJ whole genome shotgun (WGS) entry which is preliminary data.</text>
</comment>
<dbReference type="PANTHER" id="PTHR30250:SF10">
    <property type="entry name" value="LIPOPOLYSACCHARIDE BIOSYNTHESIS PROTEIN WZXC"/>
    <property type="match status" value="1"/>
</dbReference>
<evidence type="ECO:0000313" key="8">
    <source>
        <dbReference type="EMBL" id="GAH52612.1"/>
    </source>
</evidence>
<dbReference type="GO" id="GO:0005886">
    <property type="term" value="C:plasma membrane"/>
    <property type="evidence" value="ECO:0007669"/>
    <property type="project" value="UniProtKB-SubCell"/>
</dbReference>
<name>X1G5W7_9ZZZZ</name>
<evidence type="ECO:0000256" key="3">
    <source>
        <dbReference type="ARBA" id="ARBA00022475"/>
    </source>
</evidence>
<comment type="subcellular location">
    <subcellularLocation>
        <location evidence="1">Cell membrane</location>
        <topology evidence="1">Multi-pass membrane protein</topology>
    </subcellularLocation>
</comment>
<keyword evidence="6 7" id="KW-0472">Membrane</keyword>
<evidence type="ECO:0000256" key="1">
    <source>
        <dbReference type="ARBA" id="ARBA00004651"/>
    </source>
</evidence>
<feature type="transmembrane region" description="Helical" evidence="7">
    <location>
        <begin position="43"/>
        <end position="60"/>
    </location>
</feature>
<evidence type="ECO:0000256" key="7">
    <source>
        <dbReference type="SAM" id="Phobius"/>
    </source>
</evidence>
<evidence type="ECO:0000256" key="6">
    <source>
        <dbReference type="ARBA" id="ARBA00023136"/>
    </source>
</evidence>
<gene>
    <name evidence="8" type="ORF">S03H2_27887</name>
</gene>
<organism evidence="8">
    <name type="scientific">marine sediment metagenome</name>
    <dbReference type="NCBI Taxonomy" id="412755"/>
    <lineage>
        <taxon>unclassified sequences</taxon>
        <taxon>metagenomes</taxon>
        <taxon>ecological metagenomes</taxon>
    </lineage>
</organism>
<feature type="transmembrane region" description="Helical" evidence="7">
    <location>
        <begin position="15"/>
        <end position="37"/>
    </location>
</feature>
<evidence type="ECO:0000256" key="5">
    <source>
        <dbReference type="ARBA" id="ARBA00022989"/>
    </source>
</evidence>
<keyword evidence="4 7" id="KW-0812">Transmembrane</keyword>
<keyword evidence="5 7" id="KW-1133">Transmembrane helix</keyword>
<dbReference type="EMBL" id="BARU01016791">
    <property type="protein sequence ID" value="GAH52612.1"/>
    <property type="molecule type" value="Genomic_DNA"/>
</dbReference>
<accession>X1G5W7</accession>
<comment type="similarity">
    <text evidence="2">Belongs to the polysaccharide synthase family.</text>
</comment>